<proteinExistence type="predicted"/>
<reference evidence="1 2" key="1">
    <citation type="submission" date="2021-01" db="EMBL/GenBank/DDBJ databases">
        <title>Whole genome shotgun sequence of Plantactinospora mayteni NBRC 109088.</title>
        <authorList>
            <person name="Komaki H."/>
            <person name="Tamura T."/>
        </authorList>
    </citation>
    <scope>NUCLEOTIDE SEQUENCE [LARGE SCALE GENOMIC DNA]</scope>
    <source>
        <strain evidence="1 2">NBRC 109088</strain>
    </source>
</reference>
<gene>
    <name evidence="1" type="ORF">Pma05_41740</name>
</gene>
<evidence type="ECO:0008006" key="3">
    <source>
        <dbReference type="Google" id="ProtNLM"/>
    </source>
</evidence>
<sequence length="279" mass="29523">MIYVAARRVLLDALDALAEHRKAVILAGAQAIYVRTGGADLDASITPFTTDADLAIDPRTLGPDPRIDEAMSGAGFRLGVEPGIWTTSTVIAGRQIEVPVDLLVPEALAGTGRRSARLPPHGKNAARRTPGLEAALADQSDVLISSLEPEADGRSLLVPVAGTAALFVAKAHKVWERFADTDRGQAGRLKPKDASDVVRLMRAESPEQVGRRLREIADDETAGPSVRSGVEHLRELFGRRRSDGVDLAVRALDGAMPEASVRALSTAFVAALGEAYDAA</sequence>
<keyword evidence="2" id="KW-1185">Reference proteome</keyword>
<accession>A0ABQ4ESH4</accession>
<dbReference type="EMBL" id="BONX01000028">
    <property type="protein sequence ID" value="GIG97601.1"/>
    <property type="molecule type" value="Genomic_DNA"/>
</dbReference>
<evidence type="ECO:0000313" key="2">
    <source>
        <dbReference type="Proteomes" id="UP000621500"/>
    </source>
</evidence>
<organism evidence="1 2">
    <name type="scientific">Plantactinospora mayteni</name>
    <dbReference type="NCBI Taxonomy" id="566021"/>
    <lineage>
        <taxon>Bacteria</taxon>
        <taxon>Bacillati</taxon>
        <taxon>Actinomycetota</taxon>
        <taxon>Actinomycetes</taxon>
        <taxon>Micromonosporales</taxon>
        <taxon>Micromonosporaceae</taxon>
        <taxon>Plantactinospora</taxon>
    </lineage>
</organism>
<dbReference type="Proteomes" id="UP000621500">
    <property type="component" value="Unassembled WGS sequence"/>
</dbReference>
<comment type="caution">
    <text evidence="1">The sequence shown here is derived from an EMBL/GenBank/DDBJ whole genome shotgun (WGS) entry which is preliminary data.</text>
</comment>
<dbReference type="RefSeq" id="WP_203859099.1">
    <property type="nucleotide sequence ID" value="NZ_BAAAZQ010000013.1"/>
</dbReference>
<protein>
    <recommendedName>
        <fullName evidence="3">Nucleotidyltransferase</fullName>
    </recommendedName>
</protein>
<evidence type="ECO:0000313" key="1">
    <source>
        <dbReference type="EMBL" id="GIG97601.1"/>
    </source>
</evidence>
<name>A0ABQ4ESH4_9ACTN</name>